<protein>
    <submittedName>
        <fullName evidence="3">Uncharacterized protein</fullName>
    </submittedName>
</protein>
<name>A0A3S5C265_9PLAT</name>
<dbReference type="AlphaFoldDB" id="A0A3S5C265"/>
<feature type="compositionally biased region" description="Basic and acidic residues" evidence="1">
    <location>
        <begin position="96"/>
        <end position="113"/>
    </location>
</feature>
<evidence type="ECO:0000313" key="3">
    <source>
        <dbReference type="EMBL" id="VEL30482.1"/>
    </source>
</evidence>
<evidence type="ECO:0000256" key="2">
    <source>
        <dbReference type="SAM" id="Phobius"/>
    </source>
</evidence>
<comment type="caution">
    <text evidence="3">The sequence shown here is derived from an EMBL/GenBank/DDBJ whole genome shotgun (WGS) entry which is preliminary data.</text>
</comment>
<evidence type="ECO:0000256" key="1">
    <source>
        <dbReference type="SAM" id="MobiDB-lite"/>
    </source>
</evidence>
<feature type="region of interest" description="Disordered" evidence="1">
    <location>
        <begin position="95"/>
        <end position="117"/>
    </location>
</feature>
<keyword evidence="4" id="KW-1185">Reference proteome</keyword>
<organism evidence="3 4">
    <name type="scientific">Protopolystoma xenopodis</name>
    <dbReference type="NCBI Taxonomy" id="117903"/>
    <lineage>
        <taxon>Eukaryota</taxon>
        <taxon>Metazoa</taxon>
        <taxon>Spiralia</taxon>
        <taxon>Lophotrochozoa</taxon>
        <taxon>Platyhelminthes</taxon>
        <taxon>Monogenea</taxon>
        <taxon>Polyopisthocotylea</taxon>
        <taxon>Polystomatidea</taxon>
        <taxon>Polystomatidae</taxon>
        <taxon>Protopolystoma</taxon>
    </lineage>
</organism>
<dbReference type="EMBL" id="CAAALY010112688">
    <property type="protein sequence ID" value="VEL30482.1"/>
    <property type="molecule type" value="Genomic_DNA"/>
</dbReference>
<dbReference type="Proteomes" id="UP000784294">
    <property type="component" value="Unassembled WGS sequence"/>
</dbReference>
<keyword evidence="2" id="KW-0472">Membrane</keyword>
<sequence length="183" mass="19725">MPSEISPATASLIPFQSLLCRCASVALTLALTLILTLALAYVHQHVDREASRSRPRNCRSPAIKASVCSLPSSCKGGDRRRGSINLGAKQKSSHCQTERAARRPNGHAHEAKSRGLLPRGGESTTANVALFRIPIMLTMVVVVVVVVVVVIVIVVIVELETLVMMLAAVQTKIEVVVLRLEMK</sequence>
<keyword evidence="2" id="KW-0812">Transmembrane</keyword>
<keyword evidence="2" id="KW-1133">Transmembrane helix</keyword>
<reference evidence="3" key="1">
    <citation type="submission" date="2018-11" db="EMBL/GenBank/DDBJ databases">
        <authorList>
            <consortium name="Pathogen Informatics"/>
        </authorList>
    </citation>
    <scope>NUCLEOTIDE SEQUENCE</scope>
</reference>
<evidence type="ECO:0000313" key="4">
    <source>
        <dbReference type="Proteomes" id="UP000784294"/>
    </source>
</evidence>
<gene>
    <name evidence="3" type="ORF">PXEA_LOCUS23922</name>
</gene>
<proteinExistence type="predicted"/>
<feature type="transmembrane region" description="Helical" evidence="2">
    <location>
        <begin position="23"/>
        <end position="42"/>
    </location>
</feature>
<accession>A0A3S5C265</accession>
<feature type="transmembrane region" description="Helical" evidence="2">
    <location>
        <begin position="135"/>
        <end position="156"/>
    </location>
</feature>